<gene>
    <name evidence="1" type="ORF">A0J61_05312</name>
</gene>
<protein>
    <submittedName>
        <fullName evidence="1">Uncharacterized protein</fullName>
    </submittedName>
</protein>
<evidence type="ECO:0000313" key="1">
    <source>
        <dbReference type="EMBL" id="OBZ86648.1"/>
    </source>
</evidence>
<comment type="caution">
    <text evidence="1">The sequence shown here is derived from an EMBL/GenBank/DDBJ whole genome shotgun (WGS) entry which is preliminary data.</text>
</comment>
<dbReference type="OrthoDB" id="2395010at2759"/>
<dbReference type="InterPro" id="IPR027850">
    <property type="entry name" value="DUF4504"/>
</dbReference>
<reference evidence="1 2" key="1">
    <citation type="submission" date="2016-03" db="EMBL/GenBank/DDBJ databases">
        <title>Choanephora cucurbitarum.</title>
        <authorList>
            <person name="Min B."/>
            <person name="Park H."/>
            <person name="Park J.-H."/>
            <person name="Shin H.-D."/>
            <person name="Choi I.-G."/>
        </authorList>
    </citation>
    <scope>NUCLEOTIDE SEQUENCE [LARGE SCALE GENOMIC DNA]</scope>
    <source>
        <strain evidence="1 2">KUS-F28377</strain>
    </source>
</reference>
<dbReference type="PANTHER" id="PTHR31366:SF2">
    <property type="entry name" value="UPF0739 PROTEIN C1ORF74"/>
    <property type="match status" value="1"/>
</dbReference>
<evidence type="ECO:0000313" key="2">
    <source>
        <dbReference type="Proteomes" id="UP000093000"/>
    </source>
</evidence>
<dbReference type="Pfam" id="PF14953">
    <property type="entry name" value="DUF4504"/>
    <property type="match status" value="1"/>
</dbReference>
<dbReference type="Proteomes" id="UP000093000">
    <property type="component" value="Unassembled WGS sequence"/>
</dbReference>
<keyword evidence="2" id="KW-1185">Reference proteome</keyword>
<dbReference type="InParanoid" id="A0A1C7NCC5"/>
<name>A0A1C7NCC5_9FUNG</name>
<dbReference type="AlphaFoldDB" id="A0A1C7NCC5"/>
<dbReference type="EMBL" id="LUGH01000283">
    <property type="protein sequence ID" value="OBZ86648.1"/>
    <property type="molecule type" value="Genomic_DNA"/>
</dbReference>
<proteinExistence type="predicted"/>
<organism evidence="1 2">
    <name type="scientific">Choanephora cucurbitarum</name>
    <dbReference type="NCBI Taxonomy" id="101091"/>
    <lineage>
        <taxon>Eukaryota</taxon>
        <taxon>Fungi</taxon>
        <taxon>Fungi incertae sedis</taxon>
        <taxon>Mucoromycota</taxon>
        <taxon>Mucoromycotina</taxon>
        <taxon>Mucoromycetes</taxon>
        <taxon>Mucorales</taxon>
        <taxon>Mucorineae</taxon>
        <taxon>Choanephoraceae</taxon>
        <taxon>Choanephoroideae</taxon>
        <taxon>Choanephora</taxon>
    </lineage>
</organism>
<dbReference type="PANTHER" id="PTHR31366">
    <property type="entry name" value="UPF0739 PROTEIN C1ORF74"/>
    <property type="match status" value="1"/>
</dbReference>
<sequence length="252" mass="28903">MLIVDVLRPYFKSLNNSKLNILAKAIACVACGLRVSHLIDVAAIDQHKARQLLLALKKLPQCRTIALLQFKDRFSFICHSELLVQHVKSTLQCPDQLAFIAVEGKEPQPTEMPTCLTTWIRDKLCLSNAIYYSPIVPTFMVALTGWLLEYPIIYTTHLPTDDPEGELDEWEVRTNCLGNQPLQLTKVYLSHPDDIHLLMSFSSLAIQATSYIKPFELELKQRLVDAQKKFHWLRGYHINIAFEQIKLDRFAL</sequence>
<accession>A0A1C7NCC5</accession>